<name>B9EWR7_ORYSJ</name>
<feature type="compositionally biased region" description="Basic and acidic residues" evidence="4">
    <location>
        <begin position="14"/>
        <end position="27"/>
    </location>
</feature>
<feature type="region of interest" description="Disordered" evidence="4">
    <location>
        <begin position="1"/>
        <end position="330"/>
    </location>
</feature>
<feature type="compositionally biased region" description="Acidic residues" evidence="4">
    <location>
        <begin position="677"/>
        <end position="705"/>
    </location>
</feature>
<keyword evidence="3" id="KW-0694">RNA-binding</keyword>
<evidence type="ECO:0000256" key="1">
    <source>
        <dbReference type="ARBA" id="ARBA00004123"/>
    </source>
</evidence>
<dbReference type="GO" id="GO:0003723">
    <property type="term" value="F:RNA binding"/>
    <property type="evidence" value="ECO:0007669"/>
    <property type="project" value="UniProtKB-UniRule"/>
</dbReference>
<dbReference type="InterPro" id="IPR051183">
    <property type="entry name" value="U1_U11-U12_snRNP_70-35kDa"/>
</dbReference>
<feature type="compositionally biased region" description="Basic residues" evidence="4">
    <location>
        <begin position="38"/>
        <end position="55"/>
    </location>
</feature>
<feature type="compositionally biased region" description="Basic and acidic residues" evidence="4">
    <location>
        <begin position="906"/>
        <end position="925"/>
    </location>
</feature>
<feature type="compositionally biased region" description="Basic residues" evidence="4">
    <location>
        <begin position="269"/>
        <end position="312"/>
    </location>
</feature>
<reference evidence="6" key="1">
    <citation type="journal article" date="2005" name="PLoS Biol.">
        <title>The genomes of Oryza sativa: a history of duplications.</title>
        <authorList>
            <person name="Yu J."/>
            <person name="Wang J."/>
            <person name="Lin W."/>
            <person name="Li S."/>
            <person name="Li H."/>
            <person name="Zhou J."/>
            <person name="Ni P."/>
            <person name="Dong W."/>
            <person name="Hu S."/>
            <person name="Zeng C."/>
            <person name="Zhang J."/>
            <person name="Zhang Y."/>
            <person name="Li R."/>
            <person name="Xu Z."/>
            <person name="Li S."/>
            <person name="Li X."/>
            <person name="Zheng H."/>
            <person name="Cong L."/>
            <person name="Lin L."/>
            <person name="Yin J."/>
            <person name="Geng J."/>
            <person name="Li G."/>
            <person name="Shi J."/>
            <person name="Liu J."/>
            <person name="Lv H."/>
            <person name="Li J."/>
            <person name="Wang J."/>
            <person name="Deng Y."/>
            <person name="Ran L."/>
            <person name="Shi X."/>
            <person name="Wang X."/>
            <person name="Wu Q."/>
            <person name="Li C."/>
            <person name="Ren X."/>
            <person name="Wang J."/>
            <person name="Wang X."/>
            <person name="Li D."/>
            <person name="Liu D."/>
            <person name="Zhang X."/>
            <person name="Ji Z."/>
            <person name="Zhao W."/>
            <person name="Sun Y."/>
            <person name="Zhang Z."/>
            <person name="Bao J."/>
            <person name="Han Y."/>
            <person name="Dong L."/>
            <person name="Ji J."/>
            <person name="Chen P."/>
            <person name="Wu S."/>
            <person name="Liu J."/>
            <person name="Xiao Y."/>
            <person name="Bu D."/>
            <person name="Tan J."/>
            <person name="Yang L."/>
            <person name="Ye C."/>
            <person name="Zhang J."/>
            <person name="Xu J."/>
            <person name="Zhou Y."/>
            <person name="Yu Y."/>
            <person name="Zhang B."/>
            <person name="Zhuang S."/>
            <person name="Wei H."/>
            <person name="Liu B."/>
            <person name="Lei M."/>
            <person name="Yu H."/>
            <person name="Li Y."/>
            <person name="Xu H."/>
            <person name="Wei S."/>
            <person name="He X."/>
            <person name="Fang L."/>
            <person name="Zhang Z."/>
            <person name="Zhang Y."/>
            <person name="Huang X."/>
            <person name="Su Z."/>
            <person name="Tong W."/>
            <person name="Li J."/>
            <person name="Tong Z."/>
            <person name="Li S."/>
            <person name="Ye J."/>
            <person name="Wang L."/>
            <person name="Fang L."/>
            <person name="Lei T."/>
            <person name="Chen C."/>
            <person name="Chen H."/>
            <person name="Xu Z."/>
            <person name="Li H."/>
            <person name="Huang H."/>
            <person name="Zhang F."/>
            <person name="Xu H."/>
            <person name="Li N."/>
            <person name="Zhao C."/>
            <person name="Li S."/>
            <person name="Dong L."/>
            <person name="Huang Y."/>
            <person name="Li L."/>
            <person name="Xi Y."/>
            <person name="Qi Q."/>
            <person name="Li W."/>
            <person name="Zhang B."/>
            <person name="Hu W."/>
            <person name="Zhang Y."/>
            <person name="Tian X."/>
            <person name="Jiao Y."/>
            <person name="Liang X."/>
            <person name="Jin J."/>
            <person name="Gao L."/>
            <person name="Zheng W."/>
            <person name="Hao B."/>
            <person name="Liu S."/>
            <person name="Wang W."/>
            <person name="Yuan L."/>
            <person name="Cao M."/>
            <person name="McDermott J."/>
            <person name="Samudrala R."/>
            <person name="Wang J."/>
            <person name="Wong G.K."/>
            <person name="Yang H."/>
        </authorList>
    </citation>
    <scope>NUCLEOTIDE SEQUENCE [LARGE SCALE GENOMIC DNA]</scope>
</reference>
<feature type="compositionally biased region" description="Basic and acidic residues" evidence="4">
    <location>
        <begin position="72"/>
        <end position="87"/>
    </location>
</feature>
<dbReference type="PROSITE" id="PS50102">
    <property type="entry name" value="RRM"/>
    <property type="match status" value="1"/>
</dbReference>
<dbReference type="EMBL" id="CM000138">
    <property type="protein sequence ID" value="EEE54573.1"/>
    <property type="molecule type" value="Genomic_DNA"/>
</dbReference>
<evidence type="ECO:0000256" key="4">
    <source>
        <dbReference type="SAM" id="MobiDB-lite"/>
    </source>
</evidence>
<proteinExistence type="predicted"/>
<dbReference type="PANTHER" id="PTHR13952">
    <property type="entry name" value="U1 SMALL NUCLEAR RIBONUCLEOPROTEIN 70 KD"/>
    <property type="match status" value="1"/>
</dbReference>
<reference evidence="6" key="2">
    <citation type="submission" date="2008-12" db="EMBL/GenBank/DDBJ databases">
        <title>Improved gene annotation of the rice (Oryza sativa) genomes.</title>
        <authorList>
            <person name="Wang J."/>
            <person name="Li R."/>
            <person name="Fan W."/>
            <person name="Huang Q."/>
            <person name="Zhang J."/>
            <person name="Zhou Y."/>
            <person name="Hu Y."/>
            <person name="Zi S."/>
            <person name="Li J."/>
            <person name="Ni P."/>
            <person name="Zheng H."/>
            <person name="Zhang Y."/>
            <person name="Zhao M."/>
            <person name="Hao Q."/>
            <person name="McDermott J."/>
            <person name="Samudrala R."/>
            <person name="Kristiansen K."/>
            <person name="Wong G.K.-S."/>
        </authorList>
    </citation>
    <scope>NUCLEOTIDE SEQUENCE</scope>
</reference>
<dbReference type="AlphaFoldDB" id="B9EWR7"/>
<organism evidence="6">
    <name type="scientific">Oryza sativa subsp. japonica</name>
    <name type="common">Rice</name>
    <dbReference type="NCBI Taxonomy" id="39947"/>
    <lineage>
        <taxon>Eukaryota</taxon>
        <taxon>Viridiplantae</taxon>
        <taxon>Streptophyta</taxon>
        <taxon>Embryophyta</taxon>
        <taxon>Tracheophyta</taxon>
        <taxon>Spermatophyta</taxon>
        <taxon>Magnoliopsida</taxon>
        <taxon>Liliopsida</taxon>
        <taxon>Poales</taxon>
        <taxon>Poaceae</taxon>
        <taxon>BOP clade</taxon>
        <taxon>Oryzoideae</taxon>
        <taxon>Oryzeae</taxon>
        <taxon>Oryzinae</taxon>
        <taxon>Oryza</taxon>
        <taxon>Oryza sativa</taxon>
    </lineage>
</organism>
<dbReference type="Gene3D" id="3.30.70.330">
    <property type="match status" value="1"/>
</dbReference>
<feature type="domain" description="RRM" evidence="5">
    <location>
        <begin position="330"/>
        <end position="408"/>
    </location>
</feature>
<dbReference type="Pfam" id="PF03108">
    <property type="entry name" value="DBD_Tnp_Mut"/>
    <property type="match status" value="1"/>
</dbReference>
<evidence type="ECO:0000259" key="5">
    <source>
        <dbReference type="PROSITE" id="PS50102"/>
    </source>
</evidence>
<sequence length="978" mass="111712">MVSLPVGRSPRTHSPKELDSPRPENEVGKLATSQNSPVRRRSRSPGKHETNRRRASSRELSPHGRQNSPSPPEKKARREHRHGDGSPRRRSVSPRRRALPKRRDSPRRDSPSRRRDSPRRDSPSRRRDSPRRDSPSRRRDSPRKDSPLRRRDSPRRDSPSRRRDSPRKDSPSRRRDSPRRDSPSRRRDSPRRDSPLRRRDSPRRASPSRRRDSPRRDSPSRRRDSPRRSSPSRRRDSPRRDSPSRRRDSPRRRHRSKSRSPSRKTDGSRHRREHGRSRSRSPHSRSHHRRSPRRHSPRRRSSPSSHRHHSPRRPWSPPANRKTGLGKPGRNLFVAGFSYATTERDLEKKFSKYGRVTSARVVRDKRSGDSRGFGFLSLEKDEDADAAIRACDETEWNGRIILVEKSKAPTCLFQGPAADKRELIPFNVCNLCAQDVMPCQICTRRSSSSSWSPADLAKWLSSTALRGMNGIQICEALILNRLVDLPIIYSNGVRAVTFFTFFFSHIDDVFINRMDPSSTYLLDVRIMGKTCRPEFPGGFSFKWPIDADVTNFKDFLGDICEKYPWALNETVCLHYIHASSKELIPICKDQDLTAMFECFHHTKRGKVVITLGNQINLSQVIVPCTPSLSVPSQAFFTQEGSTSQASKSDAYLENPFPHYEHVGVDDEKQYSVGIDDSSSESDDSSSESDDSIAETDNVPEVEGGDDLSITDSDDEEWIARDAQADPVIPQVAYDKENPPMTVETIYPSMCEFRLAVAQYSIKKEFEFFVKKTDPSRFRARCIKEGCGWRLHASTIHGGPAVQIKVHEMYHGFLSTRKSEKVRNAKRAWVCDKVMGWLREDASVGAMELRRRIKDTHKCRCWTISDSGLESNNVPFPSLPSSMTIVPLQQVAAPVAKGKGKGKGKGKVKEKEKEKGKKGEKEDKDKKIKRKPSPTVQPTTPPAKRRKNNEVPQDSPATRTRSKKSSPAMGTRSKRRIID</sequence>
<dbReference type="PANTHER" id="PTHR13952:SF9">
    <property type="entry name" value="SERINE_ARGININE REPETITIVE MATRIX PROTEIN 1-LIKE"/>
    <property type="match status" value="1"/>
</dbReference>
<evidence type="ECO:0000313" key="6">
    <source>
        <dbReference type="EMBL" id="EEE54573.1"/>
    </source>
</evidence>
<accession>B9EWR7</accession>
<dbReference type="InterPro" id="IPR035979">
    <property type="entry name" value="RBD_domain_sf"/>
</dbReference>
<dbReference type="CDD" id="cd05992">
    <property type="entry name" value="PB1"/>
    <property type="match status" value="1"/>
</dbReference>
<dbReference type="Proteomes" id="UP000007752">
    <property type="component" value="Chromosome 1"/>
</dbReference>
<dbReference type="GO" id="GO:0005634">
    <property type="term" value="C:nucleus"/>
    <property type="evidence" value="ECO:0007669"/>
    <property type="project" value="UniProtKB-SubCell"/>
</dbReference>
<dbReference type="SMART" id="SM00360">
    <property type="entry name" value="RRM"/>
    <property type="match status" value="1"/>
</dbReference>
<dbReference type="SUPFAM" id="SSF54928">
    <property type="entry name" value="RNA-binding domain, RBD"/>
    <property type="match status" value="1"/>
</dbReference>
<feature type="region of interest" description="Disordered" evidence="4">
    <location>
        <begin position="893"/>
        <end position="978"/>
    </location>
</feature>
<evidence type="ECO:0000256" key="2">
    <source>
        <dbReference type="ARBA" id="ARBA00023242"/>
    </source>
</evidence>
<dbReference type="Pfam" id="PF00076">
    <property type="entry name" value="RRM_1"/>
    <property type="match status" value="1"/>
</dbReference>
<protein>
    <recommendedName>
        <fullName evidence="5">RRM domain-containing protein</fullName>
    </recommendedName>
</protein>
<dbReference type="InterPro" id="IPR012677">
    <property type="entry name" value="Nucleotide-bd_a/b_plait_sf"/>
</dbReference>
<dbReference type="InterPro" id="IPR004332">
    <property type="entry name" value="Transposase_MuDR"/>
</dbReference>
<feature type="compositionally biased region" description="Polar residues" evidence="4">
    <location>
        <begin position="949"/>
        <end position="958"/>
    </location>
</feature>
<feature type="region of interest" description="Disordered" evidence="4">
    <location>
        <begin position="672"/>
        <end position="710"/>
    </location>
</feature>
<feature type="compositionally biased region" description="Basic residues" evidence="4">
    <location>
        <begin position="248"/>
        <end position="262"/>
    </location>
</feature>
<dbReference type="InterPro" id="IPR000504">
    <property type="entry name" value="RRM_dom"/>
</dbReference>
<keyword evidence="2" id="KW-0539">Nucleus</keyword>
<evidence type="ECO:0000256" key="3">
    <source>
        <dbReference type="PROSITE-ProRule" id="PRU00176"/>
    </source>
</evidence>
<dbReference type="FunFam" id="3.30.70.330:FF:000535">
    <property type="entry name" value="Serine/arginine-rich splicing factor SR45a"/>
    <property type="match status" value="1"/>
</dbReference>
<gene>
    <name evidence="6" type="ORF">OsJ_01776</name>
</gene>
<comment type="subcellular location">
    <subcellularLocation>
        <location evidence="1">Nucleus</location>
    </subcellularLocation>
</comment>
<feature type="compositionally biased region" description="Basic and acidic residues" evidence="4">
    <location>
        <begin position="101"/>
        <end position="247"/>
    </location>
</feature>
<feature type="compositionally biased region" description="Basic residues" evidence="4">
    <location>
        <begin position="88"/>
        <end position="100"/>
    </location>
</feature>